<dbReference type="EMBL" id="CP020771">
    <property type="protein sequence ID" value="ARI84497.1"/>
    <property type="molecule type" value="Genomic_DNA"/>
</dbReference>
<sequence length="39" mass="4499">MSVMDLEIWYYLITSVGLGLGLLLNRWGARIKKLSNLNF</sequence>
<proteinExistence type="predicted"/>
<feature type="transmembrane region" description="Helical" evidence="1">
    <location>
        <begin position="6"/>
        <end position="24"/>
    </location>
</feature>
<evidence type="ECO:0000256" key="1">
    <source>
        <dbReference type="SAM" id="Phobius"/>
    </source>
</evidence>
<keyword evidence="1" id="KW-0472">Membrane</keyword>
<name>A0AB33C9G9_MICA7</name>
<keyword evidence="1" id="KW-1133">Transmembrane helix</keyword>
<gene>
    <name evidence="2" type="ORF">BH695_5218</name>
</gene>
<evidence type="ECO:0000313" key="2">
    <source>
        <dbReference type="EMBL" id="ARI84497.1"/>
    </source>
</evidence>
<accession>A0AB33C9G9</accession>
<protein>
    <submittedName>
        <fullName evidence="2">Uncharacterized protein</fullName>
    </submittedName>
</protein>
<evidence type="ECO:0000313" key="3">
    <source>
        <dbReference type="Proteomes" id="UP000192439"/>
    </source>
</evidence>
<dbReference type="AlphaFoldDB" id="A0AB33C9G9"/>
<keyword evidence="1" id="KW-0812">Transmembrane</keyword>
<organism evidence="2 3">
    <name type="scientific">Microcystis aeruginosa PCC 7806SL</name>
    <dbReference type="NCBI Taxonomy" id="1903187"/>
    <lineage>
        <taxon>Bacteria</taxon>
        <taxon>Bacillati</taxon>
        <taxon>Cyanobacteriota</taxon>
        <taxon>Cyanophyceae</taxon>
        <taxon>Oscillatoriophycideae</taxon>
        <taxon>Chroococcales</taxon>
        <taxon>Microcystaceae</taxon>
        <taxon>Microcystis</taxon>
    </lineage>
</organism>
<dbReference type="Proteomes" id="UP000192439">
    <property type="component" value="Chromosome"/>
</dbReference>
<reference evidence="2 3" key="1">
    <citation type="journal article" date="2018" name="Harmful Algae">
        <title>The highly heterogeneous methylated genomes and diverse restriction-modification systems of bloom-forming Microcystis.</title>
        <authorList>
            <person name="Zhao L."/>
            <person name="Song Y."/>
            <person name="Li L."/>
            <person name="Gan N."/>
            <person name="Brand J.J."/>
            <person name="Song L."/>
        </authorList>
    </citation>
    <scope>NUCLEOTIDE SEQUENCE [LARGE SCALE GENOMIC DNA]</scope>
    <source>
        <strain evidence="2 3">PCC 7806SL</strain>
    </source>
</reference>
<keyword evidence="3" id="KW-1185">Reference proteome</keyword>